<evidence type="ECO:0000256" key="1">
    <source>
        <dbReference type="ARBA" id="ARBA00022500"/>
    </source>
</evidence>
<name>A0ABY5E9P0_9BACT</name>
<dbReference type="InterPro" id="IPR028976">
    <property type="entry name" value="CheC-like_sf"/>
</dbReference>
<dbReference type="SUPFAM" id="SSF103039">
    <property type="entry name" value="CheC-like"/>
    <property type="match status" value="1"/>
</dbReference>
<evidence type="ECO:0000313" key="4">
    <source>
        <dbReference type="Proteomes" id="UP001060012"/>
    </source>
</evidence>
<protein>
    <submittedName>
        <fullName evidence="3">Chemotaxis protein CheX</fullName>
    </submittedName>
</protein>
<dbReference type="InterPro" id="IPR028051">
    <property type="entry name" value="CheX-like_dom"/>
</dbReference>
<dbReference type="PANTHER" id="PTHR43484:SF1">
    <property type="entry name" value="FLAGELLAR MOTOR SWITCH PROTEIN FLIN"/>
    <property type="match status" value="1"/>
</dbReference>
<feature type="domain" description="Chemotaxis phosphatase CheX-like" evidence="2">
    <location>
        <begin position="72"/>
        <end position="144"/>
    </location>
</feature>
<reference evidence="3" key="1">
    <citation type="submission" date="2022-07" db="EMBL/GenBank/DDBJ databases">
        <title>Arcobacter roscoffensis sp. nov., a marine bacterium isolated from coastal seawater collected from Roscoff, France.</title>
        <authorList>
            <person name="Pascual J."/>
            <person name="Lepeaux C."/>
            <person name="Methner A."/>
            <person name="Overmann J."/>
        </authorList>
    </citation>
    <scope>NUCLEOTIDE SEQUENCE</scope>
    <source>
        <strain evidence="3">ARW1-2F2</strain>
    </source>
</reference>
<dbReference type="InterPro" id="IPR051469">
    <property type="entry name" value="FliN/MopA/SpaO"/>
</dbReference>
<accession>A0ABY5E9P0</accession>
<sequence>MGKNLIDLNEDERDCLQELMNIAYGEATAAISKIIDKFATLNIPVINTVTSEGLLKHLNEKIVENGNYFIANQLIHGNISGENLFIIDEKSSYNLTKEFGLEDDEIDDDEIKDVVLEITNIISSVTSGKLASLIDASISFSSPNIKRVTNIKEFNDGFDKSYENIIIISTELNFEDEHIKGELIILSKNESSEYLRESISQFLEDL</sequence>
<organism evidence="3 4">
    <name type="scientific">Arcobacter roscoffensis</name>
    <dbReference type="NCBI Taxonomy" id="2961520"/>
    <lineage>
        <taxon>Bacteria</taxon>
        <taxon>Pseudomonadati</taxon>
        <taxon>Campylobacterota</taxon>
        <taxon>Epsilonproteobacteria</taxon>
        <taxon>Campylobacterales</taxon>
        <taxon>Arcobacteraceae</taxon>
        <taxon>Arcobacter</taxon>
    </lineage>
</organism>
<dbReference type="Gene3D" id="3.40.1550.10">
    <property type="entry name" value="CheC-like"/>
    <property type="match status" value="1"/>
</dbReference>
<keyword evidence="4" id="KW-1185">Reference proteome</keyword>
<gene>
    <name evidence="3" type="ORF">NJU99_04890</name>
</gene>
<dbReference type="PANTHER" id="PTHR43484">
    <property type="match status" value="1"/>
</dbReference>
<dbReference type="CDD" id="cd17910">
    <property type="entry name" value="CheC_ClassII"/>
    <property type="match status" value="1"/>
</dbReference>
<evidence type="ECO:0000313" key="3">
    <source>
        <dbReference type="EMBL" id="UTJ07433.1"/>
    </source>
</evidence>
<evidence type="ECO:0000259" key="2">
    <source>
        <dbReference type="Pfam" id="PF13690"/>
    </source>
</evidence>
<dbReference type="Proteomes" id="UP001060012">
    <property type="component" value="Chromosome"/>
</dbReference>
<dbReference type="Pfam" id="PF13690">
    <property type="entry name" value="CheX"/>
    <property type="match status" value="1"/>
</dbReference>
<dbReference type="EMBL" id="CP100595">
    <property type="protein sequence ID" value="UTJ07433.1"/>
    <property type="molecule type" value="Genomic_DNA"/>
</dbReference>
<keyword evidence="1" id="KW-0145">Chemotaxis</keyword>
<proteinExistence type="predicted"/>
<dbReference type="RefSeq" id="WP_254577607.1">
    <property type="nucleotide sequence ID" value="NZ_CP100595.1"/>
</dbReference>